<evidence type="ECO:0000313" key="1">
    <source>
        <dbReference type="EMBL" id="QDT55155.1"/>
    </source>
</evidence>
<dbReference type="Pfam" id="PF05114">
    <property type="entry name" value="MbnB_TglH_ChrH"/>
    <property type="match status" value="1"/>
</dbReference>
<dbReference type="AlphaFoldDB" id="A0A517SG90"/>
<protein>
    <recommendedName>
        <fullName evidence="3">Xylose isomerase-like TIM barrel</fullName>
    </recommendedName>
</protein>
<evidence type="ECO:0008006" key="3">
    <source>
        <dbReference type="Google" id="ProtNLM"/>
    </source>
</evidence>
<accession>A0A517SG90</accession>
<dbReference type="InParanoid" id="A0A517SG90"/>
<dbReference type="InterPro" id="IPR007801">
    <property type="entry name" value="MbnB/TglH/ChrH"/>
</dbReference>
<dbReference type="EMBL" id="CP036271">
    <property type="protein sequence ID" value="QDT55155.1"/>
    <property type="molecule type" value="Genomic_DNA"/>
</dbReference>
<reference evidence="1 2" key="1">
    <citation type="submission" date="2019-02" db="EMBL/GenBank/DDBJ databases">
        <title>Deep-cultivation of Planctomycetes and their phenomic and genomic characterization uncovers novel biology.</title>
        <authorList>
            <person name="Wiegand S."/>
            <person name="Jogler M."/>
            <person name="Boedeker C."/>
            <person name="Pinto D."/>
            <person name="Vollmers J."/>
            <person name="Rivas-Marin E."/>
            <person name="Kohn T."/>
            <person name="Peeters S.H."/>
            <person name="Heuer A."/>
            <person name="Rast P."/>
            <person name="Oberbeckmann S."/>
            <person name="Bunk B."/>
            <person name="Jeske O."/>
            <person name="Meyerdierks A."/>
            <person name="Storesund J.E."/>
            <person name="Kallscheuer N."/>
            <person name="Luecker S."/>
            <person name="Lage O.M."/>
            <person name="Pohl T."/>
            <person name="Merkel B.J."/>
            <person name="Hornburger P."/>
            <person name="Mueller R.-W."/>
            <person name="Bruemmer F."/>
            <person name="Labrenz M."/>
            <person name="Spormann A.M."/>
            <person name="Op den Camp H."/>
            <person name="Overmann J."/>
            <person name="Amann R."/>
            <person name="Jetten M.S.M."/>
            <person name="Mascher T."/>
            <person name="Medema M.H."/>
            <person name="Devos D.P."/>
            <person name="Kaster A.-K."/>
            <person name="Ovreas L."/>
            <person name="Rohde M."/>
            <person name="Galperin M.Y."/>
            <person name="Jogler C."/>
        </authorList>
    </citation>
    <scope>NUCLEOTIDE SEQUENCE [LARGE SCALE GENOMIC DNA]</scope>
    <source>
        <strain evidence="1 2">Pan44</strain>
    </source>
</reference>
<evidence type="ECO:0000313" key="2">
    <source>
        <dbReference type="Proteomes" id="UP000315700"/>
    </source>
</evidence>
<sequence>MLPVIGYSLPCHALECLSDPAVEAVDILFDNSLDAGRVAALHSRHPFGVVNFDLGSLALTEDFQAWRRQRQSLGQLAAAGWGTTVSVSLTAQSPEPGDDTTLIRVVELVRSLQASFEGSRLYLEIVPAVKEPATLQRDADFLVDVLQKTGCGWLLNVADTYARSRNLGFDPYDQIAEVLPSATNVLIRASSVRFEKRIGAVVTVTEGAIPDEVWSLLRHSLVLGIHKTRAVVFSGRERRGGETLRKSDLRHARFIVDRVQGRQRMLKQQGSVRDFLARGTIRHE</sequence>
<dbReference type="Proteomes" id="UP000315700">
    <property type="component" value="Chromosome"/>
</dbReference>
<keyword evidence="2" id="KW-1185">Reference proteome</keyword>
<dbReference type="RefSeq" id="WP_197453358.1">
    <property type="nucleotide sequence ID" value="NZ_CP036271.1"/>
</dbReference>
<dbReference type="KEGG" id="ccos:Pan44_31970"/>
<dbReference type="Gene3D" id="3.20.20.150">
    <property type="entry name" value="Divalent-metal-dependent TIM barrel enzymes"/>
    <property type="match status" value="1"/>
</dbReference>
<organism evidence="1 2">
    <name type="scientific">Caulifigura coniformis</name>
    <dbReference type="NCBI Taxonomy" id="2527983"/>
    <lineage>
        <taxon>Bacteria</taxon>
        <taxon>Pseudomonadati</taxon>
        <taxon>Planctomycetota</taxon>
        <taxon>Planctomycetia</taxon>
        <taxon>Planctomycetales</taxon>
        <taxon>Planctomycetaceae</taxon>
        <taxon>Caulifigura</taxon>
    </lineage>
</organism>
<proteinExistence type="predicted"/>
<name>A0A517SG90_9PLAN</name>
<gene>
    <name evidence="1" type="ORF">Pan44_31970</name>
</gene>